<evidence type="ECO:0000313" key="2">
    <source>
        <dbReference type="EMBL" id="MDC0676853.1"/>
    </source>
</evidence>
<organism evidence="2 3">
    <name type="scientific">Sorangium atrum</name>
    <dbReference type="NCBI Taxonomy" id="2995308"/>
    <lineage>
        <taxon>Bacteria</taxon>
        <taxon>Pseudomonadati</taxon>
        <taxon>Myxococcota</taxon>
        <taxon>Polyangia</taxon>
        <taxon>Polyangiales</taxon>
        <taxon>Polyangiaceae</taxon>
        <taxon>Sorangium</taxon>
    </lineage>
</organism>
<reference evidence="2 3" key="1">
    <citation type="submission" date="2023-01" db="EMBL/GenBank/DDBJ databases">
        <title>Minimal conservation of predation-associated metabolite biosynthetic gene clusters underscores biosynthetic potential of Myxococcota including descriptions for ten novel species: Archangium lansinium sp. nov., Myxococcus landrumus sp. nov., Nannocystis bai.</title>
        <authorList>
            <person name="Ahearne A."/>
            <person name="Stevens C."/>
            <person name="Dowd S."/>
        </authorList>
    </citation>
    <scope>NUCLEOTIDE SEQUENCE [LARGE SCALE GENOMIC DNA]</scope>
    <source>
        <strain evidence="2 3">WIWO2</strain>
    </source>
</reference>
<evidence type="ECO:0008006" key="4">
    <source>
        <dbReference type="Google" id="ProtNLM"/>
    </source>
</evidence>
<proteinExistence type="predicted"/>
<sequence>MNPYAPPTASTEPHAAAVEPISPERRLEIQKKLSRFSRLSFLFGVPGFLLQSAGRAMDSAPLSLLGVVLFILALVVYAKMRGRSGAWGIVGLATCIGLALLYFLPKHCLNCEAKHSYRSKDCNRCGAPLGS</sequence>
<protein>
    <recommendedName>
        <fullName evidence="4">Zinc ribbon domain-containing protein</fullName>
    </recommendedName>
</protein>
<evidence type="ECO:0000256" key="1">
    <source>
        <dbReference type="SAM" id="Phobius"/>
    </source>
</evidence>
<keyword evidence="1" id="KW-0472">Membrane</keyword>
<keyword evidence="3" id="KW-1185">Reference proteome</keyword>
<keyword evidence="1" id="KW-1133">Transmembrane helix</keyword>
<dbReference type="EMBL" id="JAQNDK010000001">
    <property type="protein sequence ID" value="MDC0676853.1"/>
    <property type="molecule type" value="Genomic_DNA"/>
</dbReference>
<dbReference type="RefSeq" id="WP_272093627.1">
    <property type="nucleotide sequence ID" value="NZ_JAQNDK010000001.1"/>
</dbReference>
<comment type="caution">
    <text evidence="2">The sequence shown here is derived from an EMBL/GenBank/DDBJ whole genome shotgun (WGS) entry which is preliminary data.</text>
</comment>
<feature type="transmembrane region" description="Helical" evidence="1">
    <location>
        <begin position="60"/>
        <end position="78"/>
    </location>
</feature>
<dbReference type="Proteomes" id="UP001217485">
    <property type="component" value="Unassembled WGS sequence"/>
</dbReference>
<evidence type="ECO:0000313" key="3">
    <source>
        <dbReference type="Proteomes" id="UP001217485"/>
    </source>
</evidence>
<name>A0ABT5BTW3_9BACT</name>
<keyword evidence="1" id="KW-0812">Transmembrane</keyword>
<accession>A0ABT5BTW3</accession>
<feature type="transmembrane region" description="Helical" evidence="1">
    <location>
        <begin position="85"/>
        <end position="104"/>
    </location>
</feature>
<gene>
    <name evidence="2" type="ORF">POL72_03805</name>
</gene>